<accession>A0A947GHI6</accession>
<dbReference type="EMBL" id="JAHHQF010000071">
    <property type="protein sequence ID" value="MBT9282953.1"/>
    <property type="molecule type" value="Genomic_DNA"/>
</dbReference>
<feature type="region of interest" description="Disordered" evidence="1">
    <location>
        <begin position="70"/>
        <end position="97"/>
    </location>
</feature>
<evidence type="ECO:0000256" key="1">
    <source>
        <dbReference type="SAM" id="MobiDB-lite"/>
    </source>
</evidence>
<sequence length="128" mass="14730">MRRMGKDGRRYYVRRVLEGDAFRKPPVPGSEAIGGMDPGPRQIAWFDGEEAEITPLIPPALKEHRRELRQLHRKADRRRRAANPENDLPDGRVKPGPKFWRKTEALLRTEARITLRAGNVREDSDPQG</sequence>
<evidence type="ECO:0000313" key="2">
    <source>
        <dbReference type="EMBL" id="MBT9282953.1"/>
    </source>
</evidence>
<feature type="compositionally biased region" description="Basic residues" evidence="1">
    <location>
        <begin position="71"/>
        <end position="81"/>
    </location>
</feature>
<evidence type="ECO:0000313" key="3">
    <source>
        <dbReference type="Proteomes" id="UP000748108"/>
    </source>
</evidence>
<reference evidence="2" key="1">
    <citation type="journal article" date="2021" name="Microbiology">
        <title>Metagenomic Analysis of the Microbial Community in the Underground Coal Fire Area (Kemerovo Region, Russia) Revealed Predominance of Thermophilic Members of the Phyla Deinococcus-thermus, Aquificae, and Firmicutes.</title>
        <authorList>
            <person name="Kadnikov V."/>
            <person name="Mardanov A.V."/>
            <person name="Beletsky A.V."/>
            <person name="Karnachuk O.V."/>
            <person name="Ravin N.V."/>
        </authorList>
    </citation>
    <scope>NUCLEOTIDE SEQUENCE</scope>
    <source>
        <strain evidence="2">RBS10-49</strain>
    </source>
</reference>
<protein>
    <recommendedName>
        <fullName evidence="4">Transposase</fullName>
    </recommendedName>
</protein>
<comment type="caution">
    <text evidence="2">The sequence shown here is derived from an EMBL/GenBank/DDBJ whole genome shotgun (WGS) entry which is preliminary data.</text>
</comment>
<organism evidence="2 3">
    <name type="scientific">Hydrogenibacillus schlegelii</name>
    <name type="common">Bacillus schlegelii</name>
    <dbReference type="NCBI Taxonomy" id="1484"/>
    <lineage>
        <taxon>Bacteria</taxon>
        <taxon>Bacillati</taxon>
        <taxon>Bacillota</taxon>
        <taxon>Bacilli</taxon>
        <taxon>Bacillales</taxon>
        <taxon>Bacillales Family X. Incertae Sedis</taxon>
        <taxon>Hydrogenibacillus</taxon>
    </lineage>
</organism>
<dbReference type="AlphaFoldDB" id="A0A947GHI6"/>
<name>A0A947GHI6_HYDSH</name>
<proteinExistence type="predicted"/>
<evidence type="ECO:0008006" key="4">
    <source>
        <dbReference type="Google" id="ProtNLM"/>
    </source>
</evidence>
<dbReference type="Proteomes" id="UP000748108">
    <property type="component" value="Unassembled WGS sequence"/>
</dbReference>
<gene>
    <name evidence="2" type="ORF">KM312_09980</name>
</gene>